<dbReference type="EMBL" id="BJXL01000033">
    <property type="protein sequence ID" value="GEM83130.1"/>
    <property type="molecule type" value="Genomic_DNA"/>
</dbReference>
<accession>A0A511R0K1</accession>
<sequence>MRWIYLPVLCLFLGGGSLAIDAKDFKTAYDLLRNGLCSLKITCLLPKDMIYPADWQNDVEARLSRSREVLLIGDVQSLQPVIGYLDGWLRTSDPTRKQNRPQIFAVVPQEQMVWFRGWTTNPELASFVKVVASSNENEPLGVVGRTGLPLVILDNQAVYMPTWWQLEGPTLRQVLTWGRLLVDQIRSANQRRGEVK</sequence>
<dbReference type="OrthoDB" id="30673at2"/>
<dbReference type="Proteomes" id="UP000321197">
    <property type="component" value="Unassembled WGS sequence"/>
</dbReference>
<evidence type="ECO:0000313" key="2">
    <source>
        <dbReference type="Proteomes" id="UP000321197"/>
    </source>
</evidence>
<comment type="caution">
    <text evidence="1">The sequence shown here is derived from an EMBL/GenBank/DDBJ whole genome shotgun (WGS) entry which is preliminary data.</text>
</comment>
<name>A0A511R0K1_9DEIN</name>
<organism evidence="1 2">
    <name type="scientific">Meiothermus hypogaeus NBRC 106114</name>
    <dbReference type="NCBI Taxonomy" id="1227553"/>
    <lineage>
        <taxon>Bacteria</taxon>
        <taxon>Thermotogati</taxon>
        <taxon>Deinococcota</taxon>
        <taxon>Deinococci</taxon>
        <taxon>Thermales</taxon>
        <taxon>Thermaceae</taxon>
        <taxon>Meiothermus</taxon>
    </lineage>
</organism>
<gene>
    <name evidence="1" type="ORF">MHY01S_12960</name>
</gene>
<protein>
    <submittedName>
        <fullName evidence="1">Uncharacterized protein</fullName>
    </submittedName>
</protein>
<reference evidence="1 2" key="1">
    <citation type="submission" date="2019-07" db="EMBL/GenBank/DDBJ databases">
        <title>Whole genome shotgun sequence of Meiothermus hypogaeus NBRC 106114.</title>
        <authorList>
            <person name="Hosoyama A."/>
            <person name="Uohara A."/>
            <person name="Ohji S."/>
            <person name="Ichikawa N."/>
        </authorList>
    </citation>
    <scope>NUCLEOTIDE SEQUENCE [LARGE SCALE GENOMIC DNA]</scope>
    <source>
        <strain evidence="1 2">NBRC 106114</strain>
    </source>
</reference>
<evidence type="ECO:0000313" key="1">
    <source>
        <dbReference type="EMBL" id="GEM83130.1"/>
    </source>
</evidence>
<dbReference type="RefSeq" id="WP_013012824.1">
    <property type="nucleotide sequence ID" value="NZ_BJXL01000033.1"/>
</dbReference>
<dbReference type="AlphaFoldDB" id="A0A511R0K1"/>
<proteinExistence type="predicted"/>